<sequence length="427" mass="48243">MNIRIPRGTQDILPGTSEQWQYIESVIHDICRRYNYSEIRTPIFEQTELFQRGVGDTTDIVQKEMYTFEDRGGRSLTLRPEGTAAVVRSYVENKLYGHVSQPQKLYYVGPMFRYERPQSGRMRQFVQFGVEAIGSADPTLDAEVIALAMDFYKELGLTGIKLVLNSLGDQESRSSHRQALIQHFQPRIDEFCEDCQSRLERNPLRILDCKKDQDHPLMETAPSILEYLNESSQSYFESVKECLNQMGIDYEVDPGLVRGLDYYNNTAFEIMIEGKGFGSITTLMGGGRYNGLVEEMGGPESPGIGFALSIERLIMALETQNIDLPVVQNLDCYVVALGKEPANKAAAIVTELRRAGVSADKDYTFKKMKGQFKVADRFGASYTAILGDNELEKGVINVKEMSSGEQQEVSLEQFVSYIKHKLEVESE</sequence>
<dbReference type="CDD" id="cd00859">
    <property type="entry name" value="HisRS_anticodon"/>
    <property type="match status" value="1"/>
</dbReference>
<keyword evidence="5 11" id="KW-0436">Ligase</keyword>
<keyword evidence="15" id="KW-1185">Reference proteome</keyword>
<dbReference type="GO" id="GO:0016740">
    <property type="term" value="F:transferase activity"/>
    <property type="evidence" value="ECO:0007669"/>
    <property type="project" value="UniProtKB-ARBA"/>
</dbReference>
<evidence type="ECO:0000256" key="7">
    <source>
        <dbReference type="ARBA" id="ARBA00022840"/>
    </source>
</evidence>
<dbReference type="CDD" id="cd00773">
    <property type="entry name" value="HisRS-like_core"/>
    <property type="match status" value="1"/>
</dbReference>
<evidence type="ECO:0000256" key="11">
    <source>
        <dbReference type="HAMAP-Rule" id="MF_00127"/>
    </source>
</evidence>
<dbReference type="GO" id="GO:0004821">
    <property type="term" value="F:histidine-tRNA ligase activity"/>
    <property type="evidence" value="ECO:0007669"/>
    <property type="project" value="UniProtKB-UniRule"/>
</dbReference>
<dbReference type="HAMAP" id="MF_00127">
    <property type="entry name" value="His_tRNA_synth"/>
    <property type="match status" value="1"/>
</dbReference>
<feature type="binding site" evidence="12">
    <location>
        <position position="113"/>
    </location>
    <ligand>
        <name>L-histidine</name>
        <dbReference type="ChEBI" id="CHEBI:57595"/>
    </ligand>
</feature>
<dbReference type="Pfam" id="PF03129">
    <property type="entry name" value="HGTP_anticodon"/>
    <property type="match status" value="1"/>
</dbReference>
<dbReference type="Pfam" id="PF13393">
    <property type="entry name" value="tRNA-synt_His"/>
    <property type="match status" value="1"/>
</dbReference>
<dbReference type="EMBL" id="FONT01000001">
    <property type="protein sequence ID" value="SFE27459.1"/>
    <property type="molecule type" value="Genomic_DNA"/>
</dbReference>
<dbReference type="InterPro" id="IPR041715">
    <property type="entry name" value="HisRS-like_core"/>
</dbReference>
<dbReference type="PROSITE" id="PS50862">
    <property type="entry name" value="AA_TRNA_LIGASE_II"/>
    <property type="match status" value="1"/>
</dbReference>
<dbReference type="GO" id="GO:0005737">
    <property type="term" value="C:cytoplasm"/>
    <property type="evidence" value="ECO:0007669"/>
    <property type="project" value="UniProtKB-SubCell"/>
</dbReference>
<feature type="binding site" evidence="12">
    <location>
        <begin position="81"/>
        <end position="83"/>
    </location>
    <ligand>
        <name>L-histidine</name>
        <dbReference type="ChEBI" id="CHEBI:57595"/>
    </ligand>
</feature>
<evidence type="ECO:0000259" key="13">
    <source>
        <dbReference type="PROSITE" id="PS50862"/>
    </source>
</evidence>
<keyword evidence="6 11" id="KW-0547">Nucleotide-binding</keyword>
<comment type="similarity">
    <text evidence="2 11">Belongs to the class-II aminoacyl-tRNA synthetase family.</text>
</comment>
<evidence type="ECO:0000256" key="4">
    <source>
        <dbReference type="ARBA" id="ARBA00022490"/>
    </source>
</evidence>
<comment type="subcellular location">
    <subcellularLocation>
        <location evidence="1 11">Cytoplasm</location>
    </subcellularLocation>
</comment>
<evidence type="ECO:0000256" key="10">
    <source>
        <dbReference type="ARBA" id="ARBA00047639"/>
    </source>
</evidence>
<dbReference type="InterPro" id="IPR045864">
    <property type="entry name" value="aa-tRNA-synth_II/BPL/LPL"/>
</dbReference>
<evidence type="ECO:0000313" key="15">
    <source>
        <dbReference type="Proteomes" id="UP000199516"/>
    </source>
</evidence>
<accession>A0A1I1Z6Y8</accession>
<dbReference type="PANTHER" id="PTHR43707:SF1">
    <property type="entry name" value="HISTIDINE--TRNA LIGASE, MITOCHONDRIAL-RELATED"/>
    <property type="match status" value="1"/>
</dbReference>
<dbReference type="InterPro" id="IPR033656">
    <property type="entry name" value="HisRS_anticodon"/>
</dbReference>
<organism evidence="14 15">
    <name type="scientific">Alteribacillus iranensis</name>
    <dbReference type="NCBI Taxonomy" id="930128"/>
    <lineage>
        <taxon>Bacteria</taxon>
        <taxon>Bacillati</taxon>
        <taxon>Bacillota</taxon>
        <taxon>Bacilli</taxon>
        <taxon>Bacillales</taxon>
        <taxon>Bacillaceae</taxon>
        <taxon>Alteribacillus</taxon>
    </lineage>
</organism>
<dbReference type="RefSeq" id="WP_091656018.1">
    <property type="nucleotide sequence ID" value="NZ_FONT01000001.1"/>
</dbReference>
<reference evidence="14 15" key="1">
    <citation type="submission" date="2016-10" db="EMBL/GenBank/DDBJ databases">
        <authorList>
            <person name="de Groot N.N."/>
        </authorList>
    </citation>
    <scope>NUCLEOTIDE SEQUENCE [LARGE SCALE GENOMIC DNA]</scope>
    <source>
        <strain evidence="14 15">DSM 23995</strain>
    </source>
</reference>
<comment type="catalytic activity">
    <reaction evidence="10 11">
        <text>tRNA(His) + L-histidine + ATP = L-histidyl-tRNA(His) + AMP + diphosphate + H(+)</text>
        <dbReference type="Rhea" id="RHEA:17313"/>
        <dbReference type="Rhea" id="RHEA-COMP:9665"/>
        <dbReference type="Rhea" id="RHEA-COMP:9689"/>
        <dbReference type="ChEBI" id="CHEBI:15378"/>
        <dbReference type="ChEBI" id="CHEBI:30616"/>
        <dbReference type="ChEBI" id="CHEBI:33019"/>
        <dbReference type="ChEBI" id="CHEBI:57595"/>
        <dbReference type="ChEBI" id="CHEBI:78442"/>
        <dbReference type="ChEBI" id="CHEBI:78527"/>
        <dbReference type="ChEBI" id="CHEBI:456215"/>
        <dbReference type="EC" id="6.1.1.21"/>
    </reaction>
</comment>
<dbReference type="GO" id="GO:0005524">
    <property type="term" value="F:ATP binding"/>
    <property type="evidence" value="ECO:0007669"/>
    <property type="project" value="UniProtKB-UniRule"/>
</dbReference>
<keyword evidence="4 11" id="KW-0963">Cytoplasm</keyword>
<evidence type="ECO:0000256" key="12">
    <source>
        <dbReference type="PIRSR" id="PIRSR001549-1"/>
    </source>
</evidence>
<dbReference type="InterPro" id="IPR004154">
    <property type="entry name" value="Anticodon-bd"/>
</dbReference>
<name>A0A1I1Z6Y8_9BACI</name>
<dbReference type="InterPro" id="IPR006195">
    <property type="entry name" value="aa-tRNA-synth_II"/>
</dbReference>
<evidence type="ECO:0000256" key="3">
    <source>
        <dbReference type="ARBA" id="ARBA00011738"/>
    </source>
</evidence>
<keyword evidence="9 11" id="KW-0030">Aminoacyl-tRNA synthetase</keyword>
<dbReference type="GO" id="GO:0006427">
    <property type="term" value="P:histidyl-tRNA aminoacylation"/>
    <property type="evidence" value="ECO:0007669"/>
    <property type="project" value="UniProtKB-UniRule"/>
</dbReference>
<evidence type="ECO:0000256" key="8">
    <source>
        <dbReference type="ARBA" id="ARBA00022917"/>
    </source>
</evidence>
<proteinExistence type="inferred from homology"/>
<evidence type="ECO:0000256" key="5">
    <source>
        <dbReference type="ARBA" id="ARBA00022598"/>
    </source>
</evidence>
<evidence type="ECO:0000256" key="6">
    <source>
        <dbReference type="ARBA" id="ARBA00022741"/>
    </source>
</evidence>
<keyword evidence="7 11" id="KW-0067">ATP-binding</keyword>
<dbReference type="Gene3D" id="3.30.930.10">
    <property type="entry name" value="Bira Bifunctional Protein, Domain 2"/>
    <property type="match status" value="1"/>
</dbReference>
<dbReference type="AlphaFoldDB" id="A0A1I1Z6Y8"/>
<evidence type="ECO:0000256" key="9">
    <source>
        <dbReference type="ARBA" id="ARBA00023146"/>
    </source>
</evidence>
<feature type="binding site" evidence="12">
    <location>
        <begin position="262"/>
        <end position="263"/>
    </location>
    <ligand>
        <name>L-histidine</name>
        <dbReference type="ChEBI" id="CHEBI:57595"/>
    </ligand>
</feature>
<dbReference type="OrthoDB" id="9800814at2"/>
<dbReference type="PANTHER" id="PTHR43707">
    <property type="entry name" value="HISTIDYL-TRNA SYNTHETASE"/>
    <property type="match status" value="1"/>
</dbReference>
<dbReference type="NCBIfam" id="TIGR00442">
    <property type="entry name" value="hisS"/>
    <property type="match status" value="1"/>
</dbReference>
<dbReference type="InterPro" id="IPR036621">
    <property type="entry name" value="Anticodon-bd_dom_sf"/>
</dbReference>
<feature type="binding site" evidence="12">
    <location>
        <position position="258"/>
    </location>
    <ligand>
        <name>L-histidine</name>
        <dbReference type="ChEBI" id="CHEBI:57595"/>
    </ligand>
</feature>
<dbReference type="InterPro" id="IPR004516">
    <property type="entry name" value="HisRS/HisZ"/>
</dbReference>
<gene>
    <name evidence="11" type="primary">hisS</name>
    <name evidence="14" type="ORF">SAMN05192532_10172</name>
</gene>
<feature type="domain" description="Aminoacyl-transfer RNA synthetases class-II family profile" evidence="13">
    <location>
        <begin position="1"/>
        <end position="325"/>
    </location>
</feature>
<dbReference type="FunFam" id="3.30.930.10:FF:000005">
    <property type="entry name" value="Histidine--tRNA ligase"/>
    <property type="match status" value="1"/>
</dbReference>
<keyword evidence="8 11" id="KW-0648">Protein biosynthesis</keyword>
<feature type="binding site" evidence="12">
    <location>
        <position position="131"/>
    </location>
    <ligand>
        <name>L-histidine</name>
        <dbReference type="ChEBI" id="CHEBI:57595"/>
    </ligand>
</feature>
<dbReference type="InterPro" id="IPR015807">
    <property type="entry name" value="His-tRNA-ligase"/>
</dbReference>
<dbReference type="STRING" id="930128.SAMN05192532_10172"/>
<dbReference type="GO" id="GO:0140096">
    <property type="term" value="F:catalytic activity, acting on a protein"/>
    <property type="evidence" value="ECO:0007669"/>
    <property type="project" value="UniProtKB-ARBA"/>
</dbReference>
<dbReference type="Proteomes" id="UP000199516">
    <property type="component" value="Unassembled WGS sequence"/>
</dbReference>
<dbReference type="EC" id="6.1.1.21" evidence="11"/>
<comment type="subunit">
    <text evidence="3 11">Homodimer.</text>
</comment>
<dbReference type="PIRSF" id="PIRSF001549">
    <property type="entry name" value="His-tRNA_synth"/>
    <property type="match status" value="1"/>
</dbReference>
<protein>
    <recommendedName>
        <fullName evidence="11">Histidine--tRNA ligase</fullName>
        <ecNumber evidence="11">6.1.1.21</ecNumber>
    </recommendedName>
    <alternativeName>
        <fullName evidence="11">Histidyl-tRNA synthetase</fullName>
        <shortName evidence="11">HisRS</shortName>
    </alternativeName>
</protein>
<feature type="binding site" evidence="12">
    <location>
        <position position="127"/>
    </location>
    <ligand>
        <name>L-histidine</name>
        <dbReference type="ChEBI" id="CHEBI:57595"/>
    </ligand>
</feature>
<evidence type="ECO:0000256" key="1">
    <source>
        <dbReference type="ARBA" id="ARBA00004496"/>
    </source>
</evidence>
<evidence type="ECO:0000256" key="2">
    <source>
        <dbReference type="ARBA" id="ARBA00008226"/>
    </source>
</evidence>
<evidence type="ECO:0000313" key="14">
    <source>
        <dbReference type="EMBL" id="SFE27459.1"/>
    </source>
</evidence>
<dbReference type="SUPFAM" id="SSF52954">
    <property type="entry name" value="Class II aaRS ABD-related"/>
    <property type="match status" value="1"/>
</dbReference>
<dbReference type="SUPFAM" id="SSF55681">
    <property type="entry name" value="Class II aaRS and biotin synthetases"/>
    <property type="match status" value="1"/>
</dbReference>
<dbReference type="Gene3D" id="3.40.50.800">
    <property type="entry name" value="Anticodon-binding domain"/>
    <property type="match status" value="1"/>
</dbReference>